<dbReference type="NCBIfam" id="NF006479">
    <property type="entry name" value="PRK08887.1"/>
    <property type="match status" value="1"/>
</dbReference>
<dbReference type="Gene3D" id="3.40.50.620">
    <property type="entry name" value="HUPs"/>
    <property type="match status" value="1"/>
</dbReference>
<evidence type="ECO:0000256" key="11">
    <source>
        <dbReference type="HAMAP-Rule" id="MF_00244"/>
    </source>
</evidence>
<evidence type="ECO:0000256" key="5">
    <source>
        <dbReference type="ARBA" id="ARBA00022679"/>
    </source>
</evidence>
<protein>
    <recommendedName>
        <fullName evidence="11">Probable nicotinate-nucleotide adenylyltransferase</fullName>
        <ecNumber evidence="11">2.7.7.18</ecNumber>
    </recommendedName>
    <alternativeName>
        <fullName evidence="11">Deamido-NAD(+) diphosphorylase</fullName>
    </alternativeName>
    <alternativeName>
        <fullName evidence="11">Deamido-NAD(+) pyrophosphorylase</fullName>
    </alternativeName>
    <alternativeName>
        <fullName evidence="11">Nicotinate mononucleotide adenylyltransferase</fullName>
        <shortName evidence="11">NaMN adenylyltransferase</shortName>
    </alternativeName>
</protein>
<evidence type="ECO:0000256" key="2">
    <source>
        <dbReference type="ARBA" id="ARBA00005019"/>
    </source>
</evidence>
<keyword evidence="7 11" id="KW-0547">Nucleotide-binding</keyword>
<keyword evidence="4 11" id="KW-0662">Pyridine nucleotide biosynthesis</keyword>
<evidence type="ECO:0000313" key="13">
    <source>
        <dbReference type="EMBL" id="GAC13062.1"/>
    </source>
</evidence>
<comment type="pathway">
    <text evidence="2 11">Cofactor biosynthesis; NAD(+) biosynthesis; deamido-NAD(+) from nicotinate D-ribonucleotide: step 1/1.</text>
</comment>
<reference evidence="13 14" key="1">
    <citation type="journal article" date="2017" name="Antonie Van Leeuwenhoek">
        <title>Rhizobium rhizosphaerae sp. nov., a novel species isolated from rice rhizosphere.</title>
        <authorList>
            <person name="Zhao J.J."/>
            <person name="Zhang J."/>
            <person name="Zhang R.J."/>
            <person name="Zhang C.W."/>
            <person name="Yin H.Q."/>
            <person name="Zhang X.X."/>
        </authorList>
    </citation>
    <scope>NUCLEOTIDE SEQUENCE [LARGE SCALE GENOMIC DNA]</scope>
    <source>
        <strain evidence="13 14">E3</strain>
    </source>
</reference>
<dbReference type="EMBL" id="BAEN01000014">
    <property type="protein sequence ID" value="GAC13062.1"/>
    <property type="molecule type" value="Genomic_DNA"/>
</dbReference>
<evidence type="ECO:0000256" key="10">
    <source>
        <dbReference type="ARBA" id="ARBA00048721"/>
    </source>
</evidence>
<dbReference type="eggNOG" id="COG1057">
    <property type="taxonomic scope" value="Bacteria"/>
</dbReference>
<dbReference type="NCBIfam" id="TIGR00125">
    <property type="entry name" value="cyt_tran_rel"/>
    <property type="match status" value="1"/>
</dbReference>
<keyword evidence="6 11" id="KW-0548">Nucleotidyltransferase</keyword>
<evidence type="ECO:0000256" key="4">
    <source>
        <dbReference type="ARBA" id="ARBA00022642"/>
    </source>
</evidence>
<comment type="function">
    <text evidence="1 11">Catalyzes the reversible adenylation of nicotinate mononucleotide (NaMN) to nicotinic acid adenine dinucleotide (NaAD).</text>
</comment>
<dbReference type="Proteomes" id="UP000006334">
    <property type="component" value="Unassembled WGS sequence"/>
</dbReference>
<dbReference type="UniPathway" id="UPA00253">
    <property type="reaction ID" value="UER00332"/>
</dbReference>
<proteinExistence type="inferred from homology"/>
<dbReference type="GO" id="GO:0004515">
    <property type="term" value="F:nicotinate-nucleotide adenylyltransferase activity"/>
    <property type="evidence" value="ECO:0007669"/>
    <property type="project" value="UniProtKB-UniRule"/>
</dbReference>
<feature type="domain" description="Cytidyltransferase-like" evidence="12">
    <location>
        <begin position="5"/>
        <end position="148"/>
    </location>
</feature>
<comment type="catalytic activity">
    <reaction evidence="10 11">
        <text>nicotinate beta-D-ribonucleotide + ATP + H(+) = deamido-NAD(+) + diphosphate</text>
        <dbReference type="Rhea" id="RHEA:22860"/>
        <dbReference type="ChEBI" id="CHEBI:15378"/>
        <dbReference type="ChEBI" id="CHEBI:30616"/>
        <dbReference type="ChEBI" id="CHEBI:33019"/>
        <dbReference type="ChEBI" id="CHEBI:57502"/>
        <dbReference type="ChEBI" id="CHEBI:58437"/>
        <dbReference type="EC" id="2.7.7.18"/>
    </reaction>
</comment>
<keyword evidence="14" id="KW-1185">Reference proteome</keyword>
<dbReference type="EC" id="2.7.7.18" evidence="11"/>
<evidence type="ECO:0000256" key="9">
    <source>
        <dbReference type="ARBA" id="ARBA00023027"/>
    </source>
</evidence>
<dbReference type="CDD" id="cd02165">
    <property type="entry name" value="NMNAT"/>
    <property type="match status" value="1"/>
</dbReference>
<sequence length="180" mass="20878">MNIAIFGAAFNPPTFGHQDAIEYINSHEPAFDSILLVPSYAHAFSKKMISYEQRIAMLRLFADQLSISKIEVFPIEDQLSDGTNPIYTYDLMSYLQSEYYPDAKLTFVMGPDNHKNWHKFYKSQEILENWNILVVPERVEVRSTDVRNNLLNRNEIDKQVPKGVADYIHTHGLYLCESQQ</sequence>
<comment type="caution">
    <text evidence="13">The sequence shown here is derived from an EMBL/GenBank/DDBJ whole genome shotgun (WGS) entry which is preliminary data.</text>
</comment>
<keyword evidence="9 11" id="KW-0520">NAD</keyword>
<evidence type="ECO:0000256" key="8">
    <source>
        <dbReference type="ARBA" id="ARBA00022840"/>
    </source>
</evidence>
<evidence type="ECO:0000256" key="7">
    <source>
        <dbReference type="ARBA" id="ARBA00022741"/>
    </source>
</evidence>
<evidence type="ECO:0000256" key="1">
    <source>
        <dbReference type="ARBA" id="ARBA00002324"/>
    </source>
</evidence>
<name>K6Y471_9ALTE</name>
<dbReference type="GO" id="GO:0009435">
    <property type="term" value="P:NAD+ biosynthetic process"/>
    <property type="evidence" value="ECO:0007669"/>
    <property type="project" value="UniProtKB-UniRule"/>
</dbReference>
<keyword evidence="5 11" id="KW-0808">Transferase</keyword>
<evidence type="ECO:0000256" key="6">
    <source>
        <dbReference type="ARBA" id="ARBA00022695"/>
    </source>
</evidence>
<dbReference type="Pfam" id="PF01467">
    <property type="entry name" value="CTP_transf_like"/>
    <property type="match status" value="1"/>
</dbReference>
<evidence type="ECO:0000256" key="3">
    <source>
        <dbReference type="ARBA" id="ARBA00009014"/>
    </source>
</evidence>
<dbReference type="InterPro" id="IPR005248">
    <property type="entry name" value="NadD/NMNAT"/>
</dbReference>
<dbReference type="AlphaFoldDB" id="K6Y471"/>
<dbReference type="RefSeq" id="WP_008842882.1">
    <property type="nucleotide sequence ID" value="NZ_BAEN01000014.1"/>
</dbReference>
<dbReference type="SUPFAM" id="SSF52374">
    <property type="entry name" value="Nucleotidylyl transferase"/>
    <property type="match status" value="1"/>
</dbReference>
<keyword evidence="8 11" id="KW-0067">ATP-binding</keyword>
<accession>K6Y471</accession>
<dbReference type="InterPro" id="IPR004821">
    <property type="entry name" value="Cyt_trans-like"/>
</dbReference>
<dbReference type="HAMAP" id="MF_00244">
    <property type="entry name" value="NaMN_adenylyltr"/>
    <property type="match status" value="1"/>
</dbReference>
<evidence type="ECO:0000259" key="12">
    <source>
        <dbReference type="Pfam" id="PF01467"/>
    </source>
</evidence>
<dbReference type="STRING" id="1127673.GLIP_0415"/>
<dbReference type="PANTHER" id="PTHR39321:SF3">
    <property type="entry name" value="PHOSPHOPANTETHEINE ADENYLYLTRANSFERASE"/>
    <property type="match status" value="1"/>
</dbReference>
<dbReference type="InterPro" id="IPR014729">
    <property type="entry name" value="Rossmann-like_a/b/a_fold"/>
</dbReference>
<evidence type="ECO:0000313" key="14">
    <source>
        <dbReference type="Proteomes" id="UP000006334"/>
    </source>
</evidence>
<gene>
    <name evidence="11 13" type="primary">nadD</name>
    <name evidence="13" type="ORF">GLIP_0415</name>
</gene>
<dbReference type="GO" id="GO:0005524">
    <property type="term" value="F:ATP binding"/>
    <property type="evidence" value="ECO:0007669"/>
    <property type="project" value="UniProtKB-KW"/>
</dbReference>
<dbReference type="PANTHER" id="PTHR39321">
    <property type="entry name" value="NICOTINATE-NUCLEOTIDE ADENYLYLTRANSFERASE-RELATED"/>
    <property type="match status" value="1"/>
</dbReference>
<organism evidence="13 14">
    <name type="scientific">Aliiglaciecola lipolytica E3</name>
    <dbReference type="NCBI Taxonomy" id="1127673"/>
    <lineage>
        <taxon>Bacteria</taxon>
        <taxon>Pseudomonadati</taxon>
        <taxon>Pseudomonadota</taxon>
        <taxon>Gammaproteobacteria</taxon>
        <taxon>Alteromonadales</taxon>
        <taxon>Alteromonadaceae</taxon>
        <taxon>Aliiglaciecola</taxon>
    </lineage>
</organism>
<comment type="similarity">
    <text evidence="3 11">Belongs to the NadD family.</text>
</comment>
<dbReference type="OrthoDB" id="5295945at2"/>